<name>A0A426V6A4_9BURK</name>
<keyword evidence="2" id="KW-0238">DNA-binding</keyword>
<dbReference type="AlphaFoldDB" id="A0A426V6A4"/>
<dbReference type="EMBL" id="RSED01000023">
    <property type="protein sequence ID" value="RRS02385.1"/>
    <property type="molecule type" value="Genomic_DNA"/>
</dbReference>
<evidence type="ECO:0000256" key="2">
    <source>
        <dbReference type="ARBA" id="ARBA00023125"/>
    </source>
</evidence>
<keyword evidence="1" id="KW-0805">Transcription regulation</keyword>
<feature type="domain" description="HTH marR-type" evidence="4">
    <location>
        <begin position="19"/>
        <end position="151"/>
    </location>
</feature>
<dbReference type="GO" id="GO:0006950">
    <property type="term" value="P:response to stress"/>
    <property type="evidence" value="ECO:0007669"/>
    <property type="project" value="TreeGrafter"/>
</dbReference>
<accession>A0A426V6A4</accession>
<dbReference type="InterPro" id="IPR036390">
    <property type="entry name" value="WH_DNA-bd_sf"/>
</dbReference>
<evidence type="ECO:0000256" key="3">
    <source>
        <dbReference type="ARBA" id="ARBA00023163"/>
    </source>
</evidence>
<dbReference type="GO" id="GO:0003677">
    <property type="term" value="F:DNA binding"/>
    <property type="evidence" value="ECO:0007669"/>
    <property type="project" value="UniProtKB-KW"/>
</dbReference>
<dbReference type="InterPro" id="IPR039422">
    <property type="entry name" value="MarR/SlyA-like"/>
</dbReference>
<evidence type="ECO:0000259" key="4">
    <source>
        <dbReference type="PROSITE" id="PS50995"/>
    </source>
</evidence>
<dbReference type="RefSeq" id="WP_125245112.1">
    <property type="nucleotide sequence ID" value="NZ_RSED01000023.1"/>
</dbReference>
<dbReference type="PANTHER" id="PTHR33164">
    <property type="entry name" value="TRANSCRIPTIONAL REGULATOR, MARR FAMILY"/>
    <property type="match status" value="1"/>
</dbReference>
<dbReference type="PROSITE" id="PS50995">
    <property type="entry name" value="HTH_MARR_2"/>
    <property type="match status" value="1"/>
</dbReference>
<sequence length="166" mass="17933">MSKLCVVDNTGIRTPGFVDRYLPALLNQASHLIVGDFAEVVRSHGLSIVEWRVLAILADGDAVPVGLLARKAVTKQSTLTRLLDRMAEQGHIVRLAGGHDRRLTLIGITEAGRALVEVLVEQAEAQQKRALAGLDPAHQWQLEHLLRHLIDSLAADAPGAPRVVGV</sequence>
<keyword evidence="6" id="KW-1185">Reference proteome</keyword>
<dbReference type="SMART" id="SM00347">
    <property type="entry name" value="HTH_MARR"/>
    <property type="match status" value="1"/>
</dbReference>
<dbReference type="InterPro" id="IPR023187">
    <property type="entry name" value="Tscrpt_reg_MarR-type_CS"/>
</dbReference>
<reference evidence="5 6" key="1">
    <citation type="submission" date="2018-12" db="EMBL/GenBank/DDBJ databases">
        <title>The whole draft genome of Aquabacterium sp. SJQ9.</title>
        <authorList>
            <person name="Sun L."/>
            <person name="Gao X."/>
            <person name="Chen W."/>
            <person name="Huang K."/>
        </authorList>
    </citation>
    <scope>NUCLEOTIDE SEQUENCE [LARGE SCALE GENOMIC DNA]</scope>
    <source>
        <strain evidence="5 6">SJQ9</strain>
    </source>
</reference>
<dbReference type="SUPFAM" id="SSF46785">
    <property type="entry name" value="Winged helix' DNA-binding domain"/>
    <property type="match status" value="1"/>
</dbReference>
<dbReference type="Pfam" id="PF12802">
    <property type="entry name" value="MarR_2"/>
    <property type="match status" value="1"/>
</dbReference>
<dbReference type="Proteomes" id="UP000269265">
    <property type="component" value="Unassembled WGS sequence"/>
</dbReference>
<protein>
    <submittedName>
        <fullName evidence="5">MarR family transcriptional regulator</fullName>
    </submittedName>
</protein>
<gene>
    <name evidence="5" type="ORF">EIP75_20765</name>
</gene>
<evidence type="ECO:0000313" key="5">
    <source>
        <dbReference type="EMBL" id="RRS02385.1"/>
    </source>
</evidence>
<dbReference type="GO" id="GO:0003700">
    <property type="term" value="F:DNA-binding transcription factor activity"/>
    <property type="evidence" value="ECO:0007669"/>
    <property type="project" value="InterPro"/>
</dbReference>
<proteinExistence type="predicted"/>
<dbReference type="Gene3D" id="1.10.10.10">
    <property type="entry name" value="Winged helix-like DNA-binding domain superfamily/Winged helix DNA-binding domain"/>
    <property type="match status" value="1"/>
</dbReference>
<dbReference type="InterPro" id="IPR000835">
    <property type="entry name" value="HTH_MarR-typ"/>
</dbReference>
<dbReference type="PANTHER" id="PTHR33164:SF43">
    <property type="entry name" value="HTH-TYPE TRANSCRIPTIONAL REPRESSOR YETL"/>
    <property type="match status" value="1"/>
</dbReference>
<keyword evidence="3" id="KW-0804">Transcription</keyword>
<dbReference type="InterPro" id="IPR036388">
    <property type="entry name" value="WH-like_DNA-bd_sf"/>
</dbReference>
<comment type="caution">
    <text evidence="5">The sequence shown here is derived from an EMBL/GenBank/DDBJ whole genome shotgun (WGS) entry which is preliminary data.</text>
</comment>
<evidence type="ECO:0000256" key="1">
    <source>
        <dbReference type="ARBA" id="ARBA00023015"/>
    </source>
</evidence>
<dbReference type="PROSITE" id="PS01117">
    <property type="entry name" value="HTH_MARR_1"/>
    <property type="match status" value="1"/>
</dbReference>
<dbReference type="OrthoDB" id="8962745at2"/>
<dbReference type="PRINTS" id="PR00598">
    <property type="entry name" value="HTHMARR"/>
</dbReference>
<organism evidence="5 6">
    <name type="scientific">Aquabacterium soli</name>
    <dbReference type="NCBI Taxonomy" id="2493092"/>
    <lineage>
        <taxon>Bacteria</taxon>
        <taxon>Pseudomonadati</taxon>
        <taxon>Pseudomonadota</taxon>
        <taxon>Betaproteobacteria</taxon>
        <taxon>Burkholderiales</taxon>
        <taxon>Aquabacterium</taxon>
    </lineage>
</organism>
<evidence type="ECO:0000313" key="6">
    <source>
        <dbReference type="Proteomes" id="UP000269265"/>
    </source>
</evidence>